<organism evidence="1 2">
    <name type="scientific">Dallia pectoralis</name>
    <name type="common">Alaska blackfish</name>
    <dbReference type="NCBI Taxonomy" id="75939"/>
    <lineage>
        <taxon>Eukaryota</taxon>
        <taxon>Metazoa</taxon>
        <taxon>Chordata</taxon>
        <taxon>Craniata</taxon>
        <taxon>Vertebrata</taxon>
        <taxon>Euteleostomi</taxon>
        <taxon>Actinopterygii</taxon>
        <taxon>Neopterygii</taxon>
        <taxon>Teleostei</taxon>
        <taxon>Protacanthopterygii</taxon>
        <taxon>Esociformes</taxon>
        <taxon>Umbridae</taxon>
        <taxon>Dallia</taxon>
    </lineage>
</organism>
<dbReference type="EMBL" id="CM055744">
    <property type="protein sequence ID" value="KAJ7999097.1"/>
    <property type="molecule type" value="Genomic_DNA"/>
</dbReference>
<reference evidence="1" key="1">
    <citation type="submission" date="2021-05" db="EMBL/GenBank/DDBJ databases">
        <authorList>
            <person name="Pan Q."/>
            <person name="Jouanno E."/>
            <person name="Zahm M."/>
            <person name="Klopp C."/>
            <person name="Cabau C."/>
            <person name="Louis A."/>
            <person name="Berthelot C."/>
            <person name="Parey E."/>
            <person name="Roest Crollius H."/>
            <person name="Montfort J."/>
            <person name="Robinson-Rechavi M."/>
            <person name="Bouchez O."/>
            <person name="Lampietro C."/>
            <person name="Lopez Roques C."/>
            <person name="Donnadieu C."/>
            <person name="Postlethwait J."/>
            <person name="Bobe J."/>
            <person name="Dillon D."/>
            <person name="Chandos A."/>
            <person name="von Hippel F."/>
            <person name="Guiguen Y."/>
        </authorList>
    </citation>
    <scope>NUCLEOTIDE SEQUENCE</scope>
    <source>
        <strain evidence="1">YG-Jan2019</strain>
    </source>
</reference>
<proteinExistence type="predicted"/>
<sequence length="227" mass="25620">MENTDTAKIAQKLFMDDVTSGLDLDEYDGFIGGTGETSDRGQNDMVSDGVDEDTYDDDDYEEEEERSAVQPKDQYEDPSPRIPSIWATAKYISKWKMAHRRGYHMNCLTDVHERKAVIMQQELDCRTSIPLPMLCMIEKAALQILQNTEKDYKSKLGANHHMTKELHEHIESLKSQLFSKTGVSESAPGGVLETLFRSGRAVFAMLGRGMFRLGRAVSAMLDWGKAE</sequence>
<dbReference type="Proteomes" id="UP001157502">
    <property type="component" value="Chromosome 17"/>
</dbReference>
<evidence type="ECO:0000313" key="2">
    <source>
        <dbReference type="Proteomes" id="UP001157502"/>
    </source>
</evidence>
<evidence type="ECO:0000313" key="1">
    <source>
        <dbReference type="EMBL" id="KAJ7999097.1"/>
    </source>
</evidence>
<comment type="caution">
    <text evidence="1">The sequence shown here is derived from an EMBL/GenBank/DDBJ whole genome shotgun (WGS) entry which is preliminary data.</text>
</comment>
<protein>
    <submittedName>
        <fullName evidence="1">Uncharacterized protein</fullName>
    </submittedName>
</protein>
<accession>A0ACC2G696</accession>
<name>A0ACC2G696_DALPE</name>
<gene>
    <name evidence="1" type="ORF">DPEC_G00211880</name>
</gene>
<keyword evidence="2" id="KW-1185">Reference proteome</keyword>